<dbReference type="SUPFAM" id="SSF48498">
    <property type="entry name" value="Tetracyclin repressor-like, C-terminal domain"/>
    <property type="match status" value="1"/>
</dbReference>
<dbReference type="PRINTS" id="PR00455">
    <property type="entry name" value="HTHTETR"/>
</dbReference>
<keyword evidence="3" id="KW-0804">Transcription</keyword>
<dbReference type="InterPro" id="IPR036271">
    <property type="entry name" value="Tet_transcr_reg_TetR-rel_C_sf"/>
</dbReference>
<evidence type="ECO:0000256" key="4">
    <source>
        <dbReference type="PROSITE-ProRule" id="PRU00335"/>
    </source>
</evidence>
<dbReference type="SUPFAM" id="SSF46689">
    <property type="entry name" value="Homeodomain-like"/>
    <property type="match status" value="1"/>
</dbReference>
<dbReference type="PROSITE" id="PS50977">
    <property type="entry name" value="HTH_TETR_2"/>
    <property type="match status" value="1"/>
</dbReference>
<dbReference type="Pfam" id="PF00440">
    <property type="entry name" value="TetR_N"/>
    <property type="match status" value="1"/>
</dbReference>
<dbReference type="InterPro" id="IPR049445">
    <property type="entry name" value="TetR_SbtR-like_C"/>
</dbReference>
<reference evidence="6" key="1">
    <citation type="submission" date="2020-08" db="EMBL/GenBank/DDBJ databases">
        <title>A bifunctional nitrone conjugated secondary metabolite targeting the ribosome.</title>
        <authorList>
            <person name="Limbrick E.M."/>
            <person name="Graf M."/>
            <person name="Derewacz D.K."/>
            <person name="Nguyen F."/>
            <person name="Spraggins J.M."/>
            <person name="Wieland M."/>
            <person name="Ynigez-Gutierrez A.E."/>
            <person name="Reisman B.J."/>
            <person name="Zinshteyn B."/>
            <person name="McCulloch K."/>
            <person name="Iverson T.M."/>
            <person name="Green R."/>
            <person name="Wilson D.N."/>
            <person name="Bachmann B.O."/>
        </authorList>
    </citation>
    <scope>NUCLEOTIDE SEQUENCE</scope>
    <source>
        <strain evidence="6">Africana</strain>
    </source>
</reference>
<dbReference type="InterPro" id="IPR050109">
    <property type="entry name" value="HTH-type_TetR-like_transc_reg"/>
</dbReference>
<sequence length="202" mass="21967">MPASWQDPPTVTERPTRSDARRNYDRLVAAANLVFAEHGTDASLDEIAKRAGVGSGTLYRHFPTKDRLMTAVFWERVRALCERGNELAGTMSPLEALVTWLRLLIDLTMRRGLATALMTQGSDRTSELFHACHEALNATAGPLLANAQQDGAIRPDLRLADLIQLCHAIASAVERSPTAKADADRMLDLLIGGLRAHAGTVS</sequence>
<feature type="domain" description="HTH tetR-type" evidence="5">
    <location>
        <begin position="21"/>
        <end position="80"/>
    </location>
</feature>
<evidence type="ECO:0000256" key="3">
    <source>
        <dbReference type="ARBA" id="ARBA00023163"/>
    </source>
</evidence>
<proteinExistence type="predicted"/>
<gene>
    <name evidence="6" type="ORF">HZU44_17180</name>
</gene>
<dbReference type="PANTHER" id="PTHR30055:SF234">
    <property type="entry name" value="HTH-TYPE TRANSCRIPTIONAL REGULATOR BETI"/>
    <property type="match status" value="1"/>
</dbReference>
<keyword evidence="2 4" id="KW-0238">DNA-binding</keyword>
<dbReference type="GO" id="GO:0000976">
    <property type="term" value="F:transcription cis-regulatory region binding"/>
    <property type="evidence" value="ECO:0007669"/>
    <property type="project" value="TreeGrafter"/>
</dbReference>
<keyword evidence="1" id="KW-0805">Transcription regulation</keyword>
<dbReference type="InterPro" id="IPR001647">
    <property type="entry name" value="HTH_TetR"/>
</dbReference>
<name>A0A7D5Y509_9ACTN</name>
<organism evidence="6">
    <name type="scientific">Micromonospora carbonacea</name>
    <dbReference type="NCBI Taxonomy" id="47853"/>
    <lineage>
        <taxon>Bacteria</taxon>
        <taxon>Bacillati</taxon>
        <taxon>Actinomycetota</taxon>
        <taxon>Actinomycetes</taxon>
        <taxon>Micromonosporales</taxon>
        <taxon>Micromonosporaceae</taxon>
        <taxon>Micromonospora</taxon>
    </lineage>
</organism>
<evidence type="ECO:0000256" key="2">
    <source>
        <dbReference type="ARBA" id="ARBA00023125"/>
    </source>
</evidence>
<dbReference type="GO" id="GO:0003700">
    <property type="term" value="F:DNA-binding transcription factor activity"/>
    <property type="evidence" value="ECO:0007669"/>
    <property type="project" value="TreeGrafter"/>
</dbReference>
<dbReference type="AlphaFoldDB" id="A0A7D5Y509"/>
<dbReference type="Pfam" id="PF21597">
    <property type="entry name" value="TetR_C_43"/>
    <property type="match status" value="1"/>
</dbReference>
<accession>A0A7D5Y509</accession>
<evidence type="ECO:0000256" key="1">
    <source>
        <dbReference type="ARBA" id="ARBA00023015"/>
    </source>
</evidence>
<protein>
    <submittedName>
        <fullName evidence="6">TetR/AcrR family transcriptional regulator</fullName>
    </submittedName>
</protein>
<dbReference type="InterPro" id="IPR009057">
    <property type="entry name" value="Homeodomain-like_sf"/>
</dbReference>
<dbReference type="PANTHER" id="PTHR30055">
    <property type="entry name" value="HTH-TYPE TRANSCRIPTIONAL REGULATOR RUTR"/>
    <property type="match status" value="1"/>
</dbReference>
<evidence type="ECO:0000259" key="5">
    <source>
        <dbReference type="PROSITE" id="PS50977"/>
    </source>
</evidence>
<feature type="DNA-binding region" description="H-T-H motif" evidence="4">
    <location>
        <begin position="43"/>
        <end position="62"/>
    </location>
</feature>
<dbReference type="EMBL" id="CP058905">
    <property type="protein sequence ID" value="QLJ96652.1"/>
    <property type="molecule type" value="Genomic_DNA"/>
</dbReference>
<dbReference type="Gene3D" id="1.10.357.10">
    <property type="entry name" value="Tetracycline Repressor, domain 2"/>
    <property type="match status" value="1"/>
</dbReference>
<evidence type="ECO:0000313" key="6">
    <source>
        <dbReference type="EMBL" id="QLJ96652.1"/>
    </source>
</evidence>